<proteinExistence type="predicted"/>
<name>A0ABS1EK66_9CLOT</name>
<protein>
    <submittedName>
        <fullName evidence="1">FAD-dependent oxidoreductase</fullName>
    </submittedName>
</protein>
<sequence>MIKHNIRIIDIVDEAKYTKTYYFEKPEDFTWEEGAHTHIAHVGFDAGDKPNKDLVRHMSIMTLPKENKVGITTRFSSIPSEFKDKLSNLAIGDEVVLFKVGSLMTLKRNGRPLILLSMGVGIAAMRPIILAFKEDGSNIPYVININVDSSGDFIYKDELDNLVDESYKNYWISDRQGFYKKLDQLLQIEKPVFYIVGSYEFVKSNIRMLISNNVNGEDISIDKKEWSLSEFLDNSKV</sequence>
<evidence type="ECO:0000313" key="2">
    <source>
        <dbReference type="Proteomes" id="UP000596739"/>
    </source>
</evidence>
<dbReference type="RefSeq" id="WP_200266306.1">
    <property type="nucleotide sequence ID" value="NZ_JAENHN010000010.1"/>
</dbReference>
<dbReference type="Proteomes" id="UP000596739">
    <property type="component" value="Unassembled WGS sequence"/>
</dbReference>
<dbReference type="InterPro" id="IPR017938">
    <property type="entry name" value="Riboflavin_synthase-like_b-brl"/>
</dbReference>
<comment type="caution">
    <text evidence="1">The sequence shown here is derived from an EMBL/GenBank/DDBJ whole genome shotgun (WGS) entry which is preliminary data.</text>
</comment>
<dbReference type="Gene3D" id="3.40.50.80">
    <property type="entry name" value="Nucleotide-binding domain of ferredoxin-NADP reductase (FNR) module"/>
    <property type="match status" value="1"/>
</dbReference>
<dbReference type="InterPro" id="IPR039261">
    <property type="entry name" value="FNR_nucleotide-bd"/>
</dbReference>
<evidence type="ECO:0000313" key="1">
    <source>
        <dbReference type="EMBL" id="MBK1809763.1"/>
    </source>
</evidence>
<keyword evidence="2" id="KW-1185">Reference proteome</keyword>
<reference evidence="2" key="1">
    <citation type="submission" date="2021-01" db="EMBL/GenBank/DDBJ databases">
        <title>Genome public.</title>
        <authorList>
            <person name="Liu C."/>
            <person name="Sun Q."/>
        </authorList>
    </citation>
    <scope>NUCLEOTIDE SEQUENCE [LARGE SCALE GENOMIC DNA]</scope>
    <source>
        <strain evidence="2">YIM B02505</strain>
    </source>
</reference>
<dbReference type="Gene3D" id="2.40.30.10">
    <property type="entry name" value="Translation factors"/>
    <property type="match status" value="1"/>
</dbReference>
<dbReference type="SUPFAM" id="SSF63380">
    <property type="entry name" value="Riboflavin synthase domain-like"/>
    <property type="match status" value="1"/>
</dbReference>
<gene>
    <name evidence="1" type="ORF">JHL18_03800</name>
</gene>
<dbReference type="SUPFAM" id="SSF52343">
    <property type="entry name" value="Ferredoxin reductase-like, C-terminal NADP-linked domain"/>
    <property type="match status" value="1"/>
</dbReference>
<organism evidence="1 2">
    <name type="scientific">Clostridium yunnanense</name>
    <dbReference type="NCBI Taxonomy" id="2800325"/>
    <lineage>
        <taxon>Bacteria</taxon>
        <taxon>Bacillati</taxon>
        <taxon>Bacillota</taxon>
        <taxon>Clostridia</taxon>
        <taxon>Eubacteriales</taxon>
        <taxon>Clostridiaceae</taxon>
        <taxon>Clostridium</taxon>
    </lineage>
</organism>
<accession>A0ABS1EK66</accession>
<dbReference type="EMBL" id="JAENHN010000010">
    <property type="protein sequence ID" value="MBK1809763.1"/>
    <property type="molecule type" value="Genomic_DNA"/>
</dbReference>